<evidence type="ECO:0000313" key="8">
    <source>
        <dbReference type="EMBL" id="QEG23748.1"/>
    </source>
</evidence>
<comment type="similarity">
    <text evidence="6">Belongs to the MIP/aquaporin (TC 1.A.8) family.</text>
</comment>
<evidence type="ECO:0000256" key="7">
    <source>
        <dbReference type="SAM" id="Phobius"/>
    </source>
</evidence>
<gene>
    <name evidence="8" type="primary">aqpZ</name>
    <name evidence="8" type="ORF">MFFC18_36500</name>
</gene>
<evidence type="ECO:0000256" key="2">
    <source>
        <dbReference type="ARBA" id="ARBA00022448"/>
    </source>
</evidence>
<dbReference type="NCBIfam" id="TIGR00861">
    <property type="entry name" value="MIP"/>
    <property type="match status" value="1"/>
</dbReference>
<reference evidence="8 9" key="1">
    <citation type="submission" date="2019-08" db="EMBL/GenBank/DDBJ databases">
        <title>Deep-cultivation of Planctomycetes and their phenomic and genomic characterization uncovers novel biology.</title>
        <authorList>
            <person name="Wiegand S."/>
            <person name="Jogler M."/>
            <person name="Boedeker C."/>
            <person name="Pinto D."/>
            <person name="Vollmers J."/>
            <person name="Rivas-Marin E."/>
            <person name="Kohn T."/>
            <person name="Peeters S.H."/>
            <person name="Heuer A."/>
            <person name="Rast P."/>
            <person name="Oberbeckmann S."/>
            <person name="Bunk B."/>
            <person name="Jeske O."/>
            <person name="Meyerdierks A."/>
            <person name="Storesund J.E."/>
            <person name="Kallscheuer N."/>
            <person name="Luecker S."/>
            <person name="Lage O.M."/>
            <person name="Pohl T."/>
            <person name="Merkel B.J."/>
            <person name="Hornburger P."/>
            <person name="Mueller R.-W."/>
            <person name="Bruemmer F."/>
            <person name="Labrenz M."/>
            <person name="Spormann A.M."/>
            <person name="Op den Camp H."/>
            <person name="Overmann J."/>
            <person name="Amann R."/>
            <person name="Jetten M.S.M."/>
            <person name="Mascher T."/>
            <person name="Medema M.H."/>
            <person name="Devos D.P."/>
            <person name="Kaster A.-K."/>
            <person name="Ovreas L."/>
            <person name="Rohde M."/>
            <person name="Galperin M.Y."/>
            <person name="Jogler C."/>
        </authorList>
    </citation>
    <scope>NUCLEOTIDE SEQUENCE [LARGE SCALE GENOMIC DNA]</scope>
    <source>
        <strain evidence="8 9">FC18</strain>
    </source>
</reference>
<feature type="transmembrane region" description="Helical" evidence="7">
    <location>
        <begin position="122"/>
        <end position="141"/>
    </location>
</feature>
<dbReference type="PANTHER" id="PTHR45724:SF13">
    <property type="entry name" value="AQUAPORIN NIP1-1-RELATED"/>
    <property type="match status" value="1"/>
</dbReference>
<dbReference type="PRINTS" id="PR00783">
    <property type="entry name" value="MINTRINSICP"/>
</dbReference>
<dbReference type="KEGG" id="mff:MFFC18_36500"/>
<dbReference type="Gene3D" id="1.20.1080.10">
    <property type="entry name" value="Glycerol uptake facilitator protein"/>
    <property type="match status" value="1"/>
</dbReference>
<dbReference type="GO" id="GO:0015267">
    <property type="term" value="F:channel activity"/>
    <property type="evidence" value="ECO:0007669"/>
    <property type="project" value="InterPro"/>
</dbReference>
<sequence>MKDLRKYLAEAIGTFCLVFAGTGAVVVNNLHGSVSHVGVALTFGLIVMAMIYAIGEVSGAHINPAVTLAFWVARQFETRHVLPYIVAQVFGAFVASVALRLMFPTHENLGSTLPVGSWQQSFIFEFILTAILMFVILRVCAGSRETGIMAGIAIGGTVGLEAMFAGPVCGASMNPARSLAPAVVSGTLDHLWVYLVATIAGAMFAVAIEFVFEKLDTDGEVAIDKLS</sequence>
<dbReference type="EMBL" id="CP042912">
    <property type="protein sequence ID" value="QEG23748.1"/>
    <property type="molecule type" value="Genomic_DNA"/>
</dbReference>
<organism evidence="8 9">
    <name type="scientific">Mariniblastus fucicola</name>
    <dbReference type="NCBI Taxonomy" id="980251"/>
    <lineage>
        <taxon>Bacteria</taxon>
        <taxon>Pseudomonadati</taxon>
        <taxon>Planctomycetota</taxon>
        <taxon>Planctomycetia</taxon>
        <taxon>Pirellulales</taxon>
        <taxon>Pirellulaceae</taxon>
        <taxon>Mariniblastus</taxon>
    </lineage>
</organism>
<feature type="transmembrane region" description="Helical" evidence="7">
    <location>
        <begin position="81"/>
        <end position="102"/>
    </location>
</feature>
<name>A0A5B9PBL0_9BACT</name>
<keyword evidence="4 7" id="KW-1133">Transmembrane helix</keyword>
<evidence type="ECO:0000256" key="3">
    <source>
        <dbReference type="ARBA" id="ARBA00022692"/>
    </source>
</evidence>
<dbReference type="InterPro" id="IPR023271">
    <property type="entry name" value="Aquaporin-like"/>
</dbReference>
<dbReference type="SUPFAM" id="SSF81338">
    <property type="entry name" value="Aquaporin-like"/>
    <property type="match status" value="1"/>
</dbReference>
<dbReference type="InterPro" id="IPR000425">
    <property type="entry name" value="MIP"/>
</dbReference>
<evidence type="ECO:0000256" key="6">
    <source>
        <dbReference type="RuleBase" id="RU000477"/>
    </source>
</evidence>
<feature type="transmembrane region" description="Helical" evidence="7">
    <location>
        <begin position="33"/>
        <end position="54"/>
    </location>
</feature>
<keyword evidence="9" id="KW-1185">Reference proteome</keyword>
<comment type="subcellular location">
    <subcellularLocation>
        <location evidence="1">Membrane</location>
        <topology evidence="1">Multi-pass membrane protein</topology>
    </subcellularLocation>
</comment>
<dbReference type="Pfam" id="PF00230">
    <property type="entry name" value="MIP"/>
    <property type="match status" value="1"/>
</dbReference>
<evidence type="ECO:0000256" key="4">
    <source>
        <dbReference type="ARBA" id="ARBA00022989"/>
    </source>
</evidence>
<feature type="transmembrane region" description="Helical" evidence="7">
    <location>
        <begin position="148"/>
        <end position="171"/>
    </location>
</feature>
<dbReference type="OrthoDB" id="9807293at2"/>
<evidence type="ECO:0000256" key="1">
    <source>
        <dbReference type="ARBA" id="ARBA00004141"/>
    </source>
</evidence>
<evidence type="ECO:0000313" key="9">
    <source>
        <dbReference type="Proteomes" id="UP000322214"/>
    </source>
</evidence>
<dbReference type="InterPro" id="IPR022357">
    <property type="entry name" value="MIP_CS"/>
</dbReference>
<feature type="transmembrane region" description="Helical" evidence="7">
    <location>
        <begin position="191"/>
        <end position="212"/>
    </location>
</feature>
<dbReference type="Proteomes" id="UP000322214">
    <property type="component" value="Chromosome"/>
</dbReference>
<dbReference type="PANTHER" id="PTHR45724">
    <property type="entry name" value="AQUAPORIN NIP2-1"/>
    <property type="match status" value="1"/>
</dbReference>
<dbReference type="RefSeq" id="WP_075086152.1">
    <property type="nucleotide sequence ID" value="NZ_CP042912.1"/>
</dbReference>
<proteinExistence type="inferred from homology"/>
<dbReference type="STRING" id="980251.GCA_001642875_04302"/>
<dbReference type="PROSITE" id="PS00221">
    <property type="entry name" value="MIP"/>
    <property type="match status" value="1"/>
</dbReference>
<protein>
    <submittedName>
        <fullName evidence="8">Aquaporin Z</fullName>
    </submittedName>
</protein>
<keyword evidence="5 7" id="KW-0472">Membrane</keyword>
<evidence type="ECO:0000256" key="5">
    <source>
        <dbReference type="ARBA" id="ARBA00023136"/>
    </source>
</evidence>
<dbReference type="AlphaFoldDB" id="A0A5B9PBL0"/>
<accession>A0A5B9PBL0</accession>
<keyword evidence="2 6" id="KW-0813">Transport</keyword>
<dbReference type="GO" id="GO:0016020">
    <property type="term" value="C:membrane"/>
    <property type="evidence" value="ECO:0007669"/>
    <property type="project" value="UniProtKB-SubCell"/>
</dbReference>
<feature type="transmembrane region" description="Helical" evidence="7">
    <location>
        <begin position="7"/>
        <end position="27"/>
    </location>
</feature>
<keyword evidence="3 6" id="KW-0812">Transmembrane</keyword>
<dbReference type="InterPro" id="IPR034294">
    <property type="entry name" value="Aquaporin_transptr"/>
</dbReference>